<dbReference type="InterPro" id="IPR051319">
    <property type="entry name" value="Oligoribo/pAp-PDE_c-di-AMP_PDE"/>
</dbReference>
<accession>A0A927ZU84</accession>
<name>A0A927ZU84_9CLOT</name>
<dbReference type="InterPro" id="IPR038763">
    <property type="entry name" value="DHH_sf"/>
</dbReference>
<dbReference type="InterPro" id="IPR001667">
    <property type="entry name" value="DDH_dom"/>
</dbReference>
<dbReference type="EMBL" id="SVCM01000127">
    <property type="protein sequence ID" value="MBE6060748.1"/>
    <property type="molecule type" value="Genomic_DNA"/>
</dbReference>
<dbReference type="Pfam" id="PF02272">
    <property type="entry name" value="DHHA1"/>
    <property type="match status" value="1"/>
</dbReference>
<dbReference type="PANTHER" id="PTHR47618:SF1">
    <property type="entry name" value="BIFUNCTIONAL OLIGORIBONUCLEASE AND PAP PHOSPHATASE NRNA"/>
    <property type="match status" value="1"/>
</dbReference>
<reference evidence="3" key="1">
    <citation type="submission" date="2019-04" db="EMBL/GenBank/DDBJ databases">
        <title>Evolution of Biomass-Degrading Anaerobic Consortia Revealed by Metagenomics.</title>
        <authorList>
            <person name="Peng X."/>
        </authorList>
    </citation>
    <scope>NUCLEOTIDE SEQUENCE</scope>
    <source>
        <strain evidence="3">SIG254</strain>
    </source>
</reference>
<dbReference type="GO" id="GO:0003676">
    <property type="term" value="F:nucleic acid binding"/>
    <property type="evidence" value="ECO:0007669"/>
    <property type="project" value="InterPro"/>
</dbReference>
<feature type="domain" description="DHHA1" evidence="2">
    <location>
        <begin position="235"/>
        <end position="316"/>
    </location>
</feature>
<evidence type="ECO:0000259" key="1">
    <source>
        <dbReference type="Pfam" id="PF01368"/>
    </source>
</evidence>
<dbReference type="PANTHER" id="PTHR47618">
    <property type="entry name" value="BIFUNCTIONAL OLIGORIBONUCLEASE AND PAP PHOSPHATASE NRNA"/>
    <property type="match status" value="1"/>
</dbReference>
<proteinExistence type="predicted"/>
<evidence type="ECO:0000313" key="4">
    <source>
        <dbReference type="Proteomes" id="UP000768462"/>
    </source>
</evidence>
<dbReference type="InterPro" id="IPR003156">
    <property type="entry name" value="DHHA1_dom"/>
</dbReference>
<comment type="caution">
    <text evidence="3">The sequence shown here is derived from an EMBL/GenBank/DDBJ whole genome shotgun (WGS) entry which is preliminary data.</text>
</comment>
<dbReference type="Pfam" id="PF01368">
    <property type="entry name" value="DHH"/>
    <property type="match status" value="1"/>
</dbReference>
<dbReference type="Gene3D" id="3.90.1640.10">
    <property type="entry name" value="inorganic pyrophosphatase (n-terminal core)"/>
    <property type="match status" value="1"/>
</dbReference>
<organism evidence="3 4">
    <name type="scientific">Clostridium sulfidigenes</name>
    <dbReference type="NCBI Taxonomy" id="318464"/>
    <lineage>
        <taxon>Bacteria</taxon>
        <taxon>Bacillati</taxon>
        <taxon>Bacillota</taxon>
        <taxon>Clostridia</taxon>
        <taxon>Eubacteriales</taxon>
        <taxon>Clostridiaceae</taxon>
        <taxon>Clostridium</taxon>
    </lineage>
</organism>
<dbReference type="SUPFAM" id="SSF64182">
    <property type="entry name" value="DHH phosphoesterases"/>
    <property type="match status" value="1"/>
</dbReference>
<feature type="domain" description="DDH" evidence="1">
    <location>
        <begin position="16"/>
        <end position="155"/>
    </location>
</feature>
<protein>
    <submittedName>
        <fullName evidence="3">Bifunctional oligoribonuclease/PAP phosphatase NrnA</fullName>
    </submittedName>
</protein>
<evidence type="ECO:0000259" key="2">
    <source>
        <dbReference type="Pfam" id="PF02272"/>
    </source>
</evidence>
<dbReference type="Gene3D" id="3.10.310.30">
    <property type="match status" value="1"/>
</dbReference>
<dbReference type="AlphaFoldDB" id="A0A927ZU84"/>
<dbReference type="Proteomes" id="UP000768462">
    <property type="component" value="Unassembled WGS sequence"/>
</dbReference>
<evidence type="ECO:0000313" key="3">
    <source>
        <dbReference type="EMBL" id="MBE6060748.1"/>
    </source>
</evidence>
<gene>
    <name evidence="3" type="ORF">E7215_11335</name>
</gene>
<sequence length="324" mass="36216">MITRNIVDIIEKSNSIGITFHQSPDGDSLGSATALLQGLRALNKEAYILSKEKIPDTFEYLTCSEEITGLLQQVKDGTDLIIVLDCGDFKRINANLDAENRQYKLVNIDHHLSNEKYGDFNYVDINSSAVGEIIYDLLNQLKVDITKNIGKSIYTSILTDTSSFKHSNTTSRTHEIAGEIIKTGVNFNKIQRQVFENKEFNKVKFFGKVIDTLTLHLNNKVVFMEINDAMLNEVGLESMDSSEVIHFGTMISGVEVVALFKESKGGIKVSLRSKEIVDVSKVAENFNGGGHKRASGLFCEGSISEVKDKIYKILEEELISYDRK</sequence>